<gene>
    <name evidence="2" type="ORF">R28058_28921</name>
</gene>
<sequence length="199" mass="22843">MFEKKKEFPWRIPIMILVGILVLAGGIYVGFKTTDNNISKKSEVELKKDKEKVKDTFNLSEDCEIWVEKTYEDGTSSEETPTMIGTVPSELIGKSKDEISTYLKTKYPDKTIKKLDKYEITLLEKETFKDTSKANKFSIEDKKGLIIVCQYDKDGNRKLLEETQIETQSLPKTVQEKLKLGICSENKDEIYSILEDFGS</sequence>
<feature type="transmembrane region" description="Helical" evidence="1">
    <location>
        <begin position="12"/>
        <end position="31"/>
    </location>
</feature>
<evidence type="ECO:0008006" key="4">
    <source>
        <dbReference type="Google" id="ProtNLM"/>
    </source>
</evidence>
<organism evidence="2 3">
    <name type="scientific">Paraclostridium sordellii</name>
    <name type="common">Clostridium sordellii</name>
    <dbReference type="NCBI Taxonomy" id="1505"/>
    <lineage>
        <taxon>Bacteria</taxon>
        <taxon>Bacillati</taxon>
        <taxon>Bacillota</taxon>
        <taxon>Clostridia</taxon>
        <taxon>Peptostreptococcales</taxon>
        <taxon>Peptostreptococcaceae</taxon>
        <taxon>Paraclostridium</taxon>
    </lineage>
</organism>
<proteinExistence type="predicted"/>
<evidence type="ECO:0000313" key="3">
    <source>
        <dbReference type="Proteomes" id="UP000049127"/>
    </source>
</evidence>
<reference evidence="2 3" key="1">
    <citation type="submission" date="2015-01" db="EMBL/GenBank/DDBJ databases">
        <authorList>
            <person name="Aslett A.Martin."/>
            <person name="De Silva Nishadi"/>
        </authorList>
    </citation>
    <scope>NUCLEOTIDE SEQUENCE [LARGE SCALE GENOMIC DNA]</scope>
    <source>
        <strain evidence="2 3">R28058</strain>
    </source>
</reference>
<evidence type="ECO:0000256" key="1">
    <source>
        <dbReference type="SAM" id="Phobius"/>
    </source>
</evidence>
<keyword evidence="1" id="KW-0812">Transmembrane</keyword>
<dbReference type="OrthoDB" id="1751377at2"/>
<dbReference type="Proteomes" id="UP000049127">
    <property type="component" value="Unassembled WGS sequence"/>
</dbReference>
<dbReference type="AlphaFoldDB" id="A0A0C7R8B3"/>
<dbReference type="RefSeq" id="WP_055337276.1">
    <property type="nucleotide sequence ID" value="NZ_CDNF01000032.1"/>
</dbReference>
<protein>
    <recommendedName>
        <fullName evidence="4">Bypass of forespore C C-terminal domain-containing protein</fullName>
    </recommendedName>
</protein>
<keyword evidence="1" id="KW-1133">Transmembrane helix</keyword>
<accession>A0A0C7R8B3</accession>
<name>A0A0C7R8B3_PARSO</name>
<dbReference type="EMBL" id="CEKZ01000023">
    <property type="protein sequence ID" value="CEQ05175.1"/>
    <property type="molecule type" value="Genomic_DNA"/>
</dbReference>
<evidence type="ECO:0000313" key="2">
    <source>
        <dbReference type="EMBL" id="CEQ05175.1"/>
    </source>
</evidence>
<keyword evidence="1" id="KW-0472">Membrane</keyword>